<dbReference type="EMBL" id="CP000361">
    <property type="protein sequence ID" value="ABV67596.1"/>
    <property type="molecule type" value="Genomic_DNA"/>
</dbReference>
<dbReference type="HOGENOM" id="CLU_1575274_0_0_7"/>
<dbReference type="GeneID" id="24304208"/>
<name>A8EUH2_ALIB4</name>
<evidence type="ECO:0000313" key="1">
    <source>
        <dbReference type="EMBL" id="ABV67596.1"/>
    </source>
</evidence>
<accession>A8EUH2</accession>
<organism evidence="1 2">
    <name type="scientific">Aliarcobacter butzleri (strain RM4018)</name>
    <name type="common">Arcobacter butzleri</name>
    <dbReference type="NCBI Taxonomy" id="367737"/>
    <lineage>
        <taxon>Bacteria</taxon>
        <taxon>Pseudomonadati</taxon>
        <taxon>Campylobacterota</taxon>
        <taxon>Epsilonproteobacteria</taxon>
        <taxon>Campylobacterales</taxon>
        <taxon>Arcobacteraceae</taxon>
        <taxon>Aliarcobacter</taxon>
    </lineage>
</organism>
<reference evidence="1 2" key="1">
    <citation type="journal article" date="2007" name="PLoS ONE">
        <title>The complete genome sequence and analysis of the Epsilonproteobacterium Arcobacter butzleri.</title>
        <authorList>
            <person name="Miller W.G."/>
            <person name="Parker C.T."/>
            <person name="Rubenfield M."/>
            <person name="Mendz G.L."/>
            <person name="Woesten M.M.S.M."/>
            <person name="Ussery D.W."/>
            <person name="Stolz J.F."/>
            <person name="Binnewies T.T."/>
            <person name="Hallin P.F."/>
            <person name="Wang G."/>
            <person name="Malek J.A."/>
            <person name="Rogosin A."/>
            <person name="Stanker L.H."/>
            <person name="Mandrell R.E."/>
        </authorList>
    </citation>
    <scope>NUCLEOTIDE SEQUENCE [LARGE SCALE GENOMIC DNA]</scope>
    <source>
        <strain evidence="1 2">RM4018</strain>
    </source>
</reference>
<keyword evidence="2" id="KW-1185">Reference proteome</keyword>
<proteinExistence type="predicted"/>
<dbReference type="AlphaFoldDB" id="A8EUH2"/>
<dbReference type="Proteomes" id="UP000001136">
    <property type="component" value="Chromosome"/>
</dbReference>
<protein>
    <submittedName>
        <fullName evidence="1">Uncharacterized protein</fullName>
    </submittedName>
</protein>
<dbReference type="STRING" id="367737.Abu_1340"/>
<dbReference type="KEGG" id="abu:Abu_1340"/>
<evidence type="ECO:0000313" key="2">
    <source>
        <dbReference type="Proteomes" id="UP000001136"/>
    </source>
</evidence>
<gene>
    <name evidence="1" type="ordered locus">Abu_1340</name>
</gene>
<sequence>MSKEMLKLSPWEQIKEKVKRWFGKGQYGTAREFLDLHKLQQRGVDLDFLILTKEFKEDGLKKAVYGTQYNLKQEYKEFEEKYAKGEFLGVNEQKGLNFLALHREKLEALDRKVDELAKLKREIATIKSFINGNDLEVQKEEKLQSYRTYTEIEDEKERVRRQRWREKGL</sequence>
<dbReference type="RefSeq" id="WP_012013004.1">
    <property type="nucleotide sequence ID" value="NC_009850.1"/>
</dbReference>